<protein>
    <recommendedName>
        <fullName evidence="3">SUF system FeS cluster assembly SufBD core domain-containing protein</fullName>
    </recommendedName>
</protein>
<feature type="region of interest" description="Disordered" evidence="1">
    <location>
        <begin position="41"/>
        <end position="97"/>
    </location>
</feature>
<reference evidence="4 5" key="1">
    <citation type="submission" date="2024-10" db="EMBL/GenBank/DDBJ databases">
        <title>Updated reference genomes for cyclostephanoid diatoms.</title>
        <authorList>
            <person name="Roberts W.R."/>
            <person name="Alverson A.J."/>
        </authorList>
    </citation>
    <scope>NUCLEOTIDE SEQUENCE [LARGE SCALE GENOMIC DNA]</scope>
    <source>
        <strain evidence="4 5">AJA228-03</strain>
    </source>
</reference>
<keyword evidence="2" id="KW-0732">Signal</keyword>
<dbReference type="PANTHER" id="PTHR43575:SF1">
    <property type="entry name" value="PROTEIN ABCI7, CHLOROPLASTIC"/>
    <property type="match status" value="1"/>
</dbReference>
<dbReference type="Proteomes" id="UP001530377">
    <property type="component" value="Unassembled WGS sequence"/>
</dbReference>
<evidence type="ECO:0000259" key="3">
    <source>
        <dbReference type="Pfam" id="PF01458"/>
    </source>
</evidence>
<feature type="compositionally biased region" description="Low complexity" evidence="1">
    <location>
        <begin position="41"/>
        <end position="65"/>
    </location>
</feature>
<evidence type="ECO:0000313" key="4">
    <source>
        <dbReference type="EMBL" id="KAL3807006.1"/>
    </source>
</evidence>
<dbReference type="InterPro" id="IPR000825">
    <property type="entry name" value="SUF_FeS_clus_asmbl_SufBD_core"/>
</dbReference>
<evidence type="ECO:0000256" key="2">
    <source>
        <dbReference type="SAM" id="SignalP"/>
    </source>
</evidence>
<dbReference type="PANTHER" id="PTHR43575">
    <property type="entry name" value="PROTEIN ABCI7, CHLOROPLASTIC"/>
    <property type="match status" value="1"/>
</dbReference>
<organism evidence="4 5">
    <name type="scientific">Cyclostephanos tholiformis</name>
    <dbReference type="NCBI Taxonomy" id="382380"/>
    <lineage>
        <taxon>Eukaryota</taxon>
        <taxon>Sar</taxon>
        <taxon>Stramenopiles</taxon>
        <taxon>Ochrophyta</taxon>
        <taxon>Bacillariophyta</taxon>
        <taxon>Coscinodiscophyceae</taxon>
        <taxon>Thalassiosirophycidae</taxon>
        <taxon>Stephanodiscales</taxon>
        <taxon>Stephanodiscaceae</taxon>
        <taxon>Cyclostephanos</taxon>
    </lineage>
</organism>
<dbReference type="EMBL" id="JALLPB020000687">
    <property type="protein sequence ID" value="KAL3807006.1"/>
    <property type="molecule type" value="Genomic_DNA"/>
</dbReference>
<feature type="region of interest" description="Disordered" evidence="1">
    <location>
        <begin position="386"/>
        <end position="406"/>
    </location>
</feature>
<name>A0ABD3R703_9STRA</name>
<feature type="chain" id="PRO_5044832678" description="SUF system FeS cluster assembly SufBD core domain-containing protein" evidence="2">
    <location>
        <begin position="33"/>
        <end position="761"/>
    </location>
</feature>
<feature type="compositionally biased region" description="Gly residues" evidence="1">
    <location>
        <begin position="387"/>
        <end position="398"/>
    </location>
</feature>
<evidence type="ECO:0000256" key="1">
    <source>
        <dbReference type="SAM" id="MobiDB-lite"/>
    </source>
</evidence>
<sequence length="761" mass="81967">MEASVRAPAKRHPFLAVMVAVALAIISSSTSSVVVEAFATTPLPRGSPSSSSSSSSLGVSIGLGPESDDGSSATKNKSEVGDVDDDDSESSKKFGKSFDPYDPEIVIRGEDGLPLPHITDFEPYRESRMSSSDKAADAWFKSLLESGGGDVFLGPVSASHMDRLITKAELVDEPVLRYGEDEEWTPYVSRRLPTSPLYPAYGLETYGLPVLRRGAEAWKNFDVNGIVSVDYSTRPLGIGTDHDIEEDRRDRVITSLRDKGAWLEDDMCAARLVYVNGRFCPGLSKQTDMAKNLDRSHFESGMVDERTLEYLVRLPDGFTDRLAADVPDTSAKGPLTSYMKLSGPDHNVGKATSQFAINGQQGTAAFAALNSVKAGCVAYVESSVTASGGGGGGEGGGEGEGEGAPPQPVLIVNAQTPSGGGMNDVESDEEVRRGVAFHPRTLVVAGEGSVLSLAQMCVDLDDDDVVASSSSSSSSPRPTLVNGYTQIYVGRDANVTHTFLDESGGIVTPDVDMSDEEASALFTPSSVDDDGSTAPILLPRDVESRRPALRNANFQAIDVHVVGDNGSYASTVMEIGGCASFARDCMRRLTDLHYRWGEQRTDMQTNIHHVAQGTLLRQEQRNMVGGRSTASFRGRIRVEQSAQQTDSKQLSRTVLLSDYARIWATPSLEIVADDVQCTHGATVSDLSEEELFYLRSRGLDMTTARNMLMYAFVEEIGGGVDTSIMGGFDDENGLRKRIIRRLENVVPKREKKLVGGEFQSV</sequence>
<accession>A0ABD3R703</accession>
<evidence type="ECO:0000313" key="5">
    <source>
        <dbReference type="Proteomes" id="UP001530377"/>
    </source>
</evidence>
<keyword evidence="5" id="KW-1185">Reference proteome</keyword>
<feature type="domain" description="SUF system FeS cluster assembly SufBD core" evidence="3">
    <location>
        <begin position="592"/>
        <end position="712"/>
    </location>
</feature>
<comment type="caution">
    <text evidence="4">The sequence shown here is derived from an EMBL/GenBank/DDBJ whole genome shotgun (WGS) entry which is preliminary data.</text>
</comment>
<dbReference type="InterPro" id="IPR037284">
    <property type="entry name" value="SUF_FeS_clus_asmbl_SufBD_sf"/>
</dbReference>
<dbReference type="Pfam" id="PF01458">
    <property type="entry name" value="SUFBD_core"/>
    <property type="match status" value="1"/>
</dbReference>
<feature type="signal peptide" evidence="2">
    <location>
        <begin position="1"/>
        <end position="32"/>
    </location>
</feature>
<proteinExistence type="predicted"/>
<dbReference type="SUPFAM" id="SSF101960">
    <property type="entry name" value="Stabilizer of iron transporter SufD"/>
    <property type="match status" value="1"/>
</dbReference>
<dbReference type="AlphaFoldDB" id="A0ABD3R703"/>
<dbReference type="InterPro" id="IPR055346">
    <property type="entry name" value="Fe-S_cluster_assembly_SufBD"/>
</dbReference>
<gene>
    <name evidence="4" type="ORF">ACHAXA_010482</name>
</gene>